<name>A0A7G7G5U5_9BACT</name>
<dbReference type="AlphaFoldDB" id="A0A7G7G5U5"/>
<evidence type="ECO:0000256" key="5">
    <source>
        <dbReference type="SAM" id="Phobius"/>
    </source>
</evidence>
<feature type="transmembrane region" description="Helical" evidence="5">
    <location>
        <begin position="34"/>
        <end position="55"/>
    </location>
</feature>
<evidence type="ECO:0008006" key="8">
    <source>
        <dbReference type="Google" id="ProtNLM"/>
    </source>
</evidence>
<gene>
    <name evidence="6" type="ORF">HUW51_07240</name>
</gene>
<dbReference type="InterPro" id="IPR032808">
    <property type="entry name" value="DoxX"/>
</dbReference>
<accession>A0A7G7G5U5</accession>
<dbReference type="Proteomes" id="UP000515237">
    <property type="component" value="Chromosome"/>
</dbReference>
<dbReference type="PANTHER" id="PTHR36974">
    <property type="entry name" value="MEMBRANE PROTEIN-RELATED"/>
    <property type="match status" value="1"/>
</dbReference>
<sequence>MIPLVILLAVFSLTLLLSKILKKTYSSVAQAGRIALCAMLLFTGTSHFYLTQGMVLTLPDFLPAKAAWVYVTGMLEIVLGLGLLFPKFRKSSSLLLILFLIAVLPANVLAALKHVDIPNADFTGPGLSYLWFRVPLQLFFIGCVYVFGYRTNLQVRGRSVESKLIFS</sequence>
<evidence type="ECO:0000256" key="2">
    <source>
        <dbReference type="ARBA" id="ARBA00022692"/>
    </source>
</evidence>
<keyword evidence="2 5" id="KW-0812">Transmembrane</keyword>
<feature type="transmembrane region" description="Helical" evidence="5">
    <location>
        <begin position="92"/>
        <end position="110"/>
    </location>
</feature>
<keyword evidence="4 5" id="KW-0472">Membrane</keyword>
<comment type="subcellular location">
    <subcellularLocation>
        <location evidence="1">Membrane</location>
        <topology evidence="1">Multi-pass membrane protein</topology>
    </subcellularLocation>
</comment>
<feature type="transmembrane region" description="Helical" evidence="5">
    <location>
        <begin position="130"/>
        <end position="149"/>
    </location>
</feature>
<feature type="transmembrane region" description="Helical" evidence="5">
    <location>
        <begin position="67"/>
        <end position="85"/>
    </location>
</feature>
<evidence type="ECO:0000256" key="3">
    <source>
        <dbReference type="ARBA" id="ARBA00022989"/>
    </source>
</evidence>
<evidence type="ECO:0000313" key="7">
    <source>
        <dbReference type="Proteomes" id="UP000515237"/>
    </source>
</evidence>
<dbReference type="Pfam" id="PF07681">
    <property type="entry name" value="DoxX"/>
    <property type="match status" value="1"/>
</dbReference>
<dbReference type="GO" id="GO:0016020">
    <property type="term" value="C:membrane"/>
    <property type="evidence" value="ECO:0007669"/>
    <property type="project" value="UniProtKB-SubCell"/>
</dbReference>
<reference evidence="6 7" key="1">
    <citation type="journal article" date="2018" name="Int. J. Syst. Evol. Microbiol.">
        <title>Adhaeribacter swui sp. nov., isolated from wet mud.</title>
        <authorList>
            <person name="Kim D.U."/>
            <person name="Kim K.W."/>
            <person name="Kang M.S."/>
            <person name="Kim J.Y."/>
            <person name="Jang J.H."/>
            <person name="Kim M.K."/>
        </authorList>
    </citation>
    <scope>NUCLEOTIDE SEQUENCE [LARGE SCALE GENOMIC DNA]</scope>
    <source>
        <strain evidence="6 7">KCTC 52873</strain>
    </source>
</reference>
<organism evidence="6 7">
    <name type="scientific">Adhaeribacter swui</name>
    <dbReference type="NCBI Taxonomy" id="2086471"/>
    <lineage>
        <taxon>Bacteria</taxon>
        <taxon>Pseudomonadati</taxon>
        <taxon>Bacteroidota</taxon>
        <taxon>Cytophagia</taxon>
        <taxon>Cytophagales</taxon>
        <taxon>Hymenobacteraceae</taxon>
        <taxon>Adhaeribacter</taxon>
    </lineage>
</organism>
<feature type="transmembrane region" description="Helical" evidence="5">
    <location>
        <begin position="6"/>
        <end position="22"/>
    </location>
</feature>
<keyword evidence="7" id="KW-1185">Reference proteome</keyword>
<dbReference type="KEGG" id="aswu:HUW51_07240"/>
<dbReference type="RefSeq" id="WP_185273307.1">
    <property type="nucleotide sequence ID" value="NZ_CP055156.1"/>
</dbReference>
<evidence type="ECO:0000256" key="4">
    <source>
        <dbReference type="ARBA" id="ARBA00023136"/>
    </source>
</evidence>
<protein>
    <recommendedName>
        <fullName evidence="8">DoxX family membrane protein</fullName>
    </recommendedName>
</protein>
<dbReference type="PANTHER" id="PTHR36974:SF1">
    <property type="entry name" value="DOXX FAMILY MEMBRANE PROTEIN"/>
    <property type="match status" value="1"/>
</dbReference>
<keyword evidence="3 5" id="KW-1133">Transmembrane helix</keyword>
<evidence type="ECO:0000313" key="6">
    <source>
        <dbReference type="EMBL" id="QNF32529.1"/>
    </source>
</evidence>
<proteinExistence type="predicted"/>
<dbReference type="EMBL" id="CP055156">
    <property type="protein sequence ID" value="QNF32529.1"/>
    <property type="molecule type" value="Genomic_DNA"/>
</dbReference>
<evidence type="ECO:0000256" key="1">
    <source>
        <dbReference type="ARBA" id="ARBA00004141"/>
    </source>
</evidence>